<evidence type="ECO:0000313" key="2">
    <source>
        <dbReference type="EMBL" id="KTD65141.1"/>
    </source>
</evidence>
<accession>A0A0W0Z7Q9</accession>
<dbReference type="PATRIC" id="fig|1122169.6.peg.582"/>
<feature type="region of interest" description="Disordered" evidence="1">
    <location>
        <begin position="23"/>
        <end position="60"/>
    </location>
</feature>
<evidence type="ECO:0000256" key="1">
    <source>
        <dbReference type="SAM" id="MobiDB-lite"/>
    </source>
</evidence>
<comment type="caution">
    <text evidence="2">The sequence shown here is derived from an EMBL/GenBank/DDBJ whole genome shotgun (WGS) entry which is preliminary data.</text>
</comment>
<dbReference type="OrthoDB" id="5641415at2"/>
<dbReference type="STRING" id="1122169.Lsha_0510"/>
<feature type="compositionally biased region" description="Basic and acidic residues" evidence="1">
    <location>
        <begin position="29"/>
        <end position="40"/>
    </location>
</feature>
<reference evidence="2 3" key="1">
    <citation type="submission" date="2015-11" db="EMBL/GenBank/DDBJ databases">
        <title>Genomic analysis of 38 Legionella species identifies large and diverse effector repertoires.</title>
        <authorList>
            <person name="Burstein D."/>
            <person name="Amaro F."/>
            <person name="Zusman T."/>
            <person name="Lifshitz Z."/>
            <person name="Cohen O."/>
            <person name="Gilbert J.A."/>
            <person name="Pupko T."/>
            <person name="Shuman H.A."/>
            <person name="Segal G."/>
        </authorList>
    </citation>
    <scope>NUCLEOTIDE SEQUENCE [LARGE SCALE GENOMIC DNA]</scope>
    <source>
        <strain evidence="2 3">ATCC 49655</strain>
    </source>
</reference>
<sequence>MDEELQPEPDTILPEDLTEQMKMEGSSNDTDHNTFTRGDEVDLVGDGIPGYETTGVDGTDDQIEDEIEASMQPNPMNIP</sequence>
<dbReference type="eggNOG" id="ENOG503086T">
    <property type="taxonomic scope" value="Bacteria"/>
</dbReference>
<proteinExistence type="predicted"/>
<evidence type="ECO:0000313" key="3">
    <source>
        <dbReference type="Proteomes" id="UP000054600"/>
    </source>
</evidence>
<gene>
    <name evidence="2" type="ORF">Lsha_0510</name>
</gene>
<keyword evidence="3" id="KW-1185">Reference proteome</keyword>
<dbReference type="RefSeq" id="WP_018578523.1">
    <property type="nucleotide sequence ID" value="NZ_KB892435.1"/>
</dbReference>
<organism evidence="2 3">
    <name type="scientific">Legionella shakespearei DSM 23087</name>
    <dbReference type="NCBI Taxonomy" id="1122169"/>
    <lineage>
        <taxon>Bacteria</taxon>
        <taxon>Pseudomonadati</taxon>
        <taxon>Pseudomonadota</taxon>
        <taxon>Gammaproteobacteria</taxon>
        <taxon>Legionellales</taxon>
        <taxon>Legionellaceae</taxon>
        <taxon>Legionella</taxon>
    </lineage>
</organism>
<protein>
    <submittedName>
        <fullName evidence="2">Uncharacterized protein</fullName>
    </submittedName>
</protein>
<dbReference type="AlphaFoldDB" id="A0A0W0Z7Q9"/>
<dbReference type="Proteomes" id="UP000054600">
    <property type="component" value="Unassembled WGS sequence"/>
</dbReference>
<name>A0A0W0Z7Q9_9GAMM</name>
<dbReference type="EMBL" id="LNYW01000016">
    <property type="protein sequence ID" value="KTD65141.1"/>
    <property type="molecule type" value="Genomic_DNA"/>
</dbReference>